<dbReference type="EMBL" id="JGYP01000002">
    <property type="protein sequence ID" value="KFI46002.1"/>
    <property type="molecule type" value="Genomic_DNA"/>
</dbReference>
<keyword evidence="4" id="KW-0378">Hydrolase</keyword>
<evidence type="ECO:0000256" key="1">
    <source>
        <dbReference type="SAM" id="MobiDB-lite"/>
    </source>
</evidence>
<dbReference type="GO" id="GO:0016787">
    <property type="term" value="F:hydrolase activity"/>
    <property type="evidence" value="ECO:0007669"/>
    <property type="project" value="UniProtKB-KW"/>
</dbReference>
<keyword evidence="2" id="KW-0812">Transmembrane</keyword>
<dbReference type="InterPro" id="IPR036691">
    <property type="entry name" value="Endo/exonu/phosph_ase_sf"/>
</dbReference>
<evidence type="ECO:0000256" key="2">
    <source>
        <dbReference type="SAM" id="Phobius"/>
    </source>
</evidence>
<keyword evidence="2" id="KW-1133">Transmembrane helix</keyword>
<dbReference type="Pfam" id="PF03372">
    <property type="entry name" value="Exo_endo_phos"/>
    <property type="match status" value="1"/>
</dbReference>
<comment type="caution">
    <text evidence="4">The sequence shown here is derived from an EMBL/GenBank/DDBJ whole genome shotgun (WGS) entry which is preliminary data.</text>
</comment>
<organism evidence="4 5">
    <name type="scientific">Bifidobacterium bohemicum DSM 22767</name>
    <dbReference type="NCBI Taxonomy" id="1437606"/>
    <lineage>
        <taxon>Bacteria</taxon>
        <taxon>Bacillati</taxon>
        <taxon>Actinomycetota</taxon>
        <taxon>Actinomycetes</taxon>
        <taxon>Bifidobacteriales</taxon>
        <taxon>Bifidobacteriaceae</taxon>
        <taxon>Bifidobacterium</taxon>
    </lineage>
</organism>
<dbReference type="RefSeq" id="WP_035140144.1">
    <property type="nucleotide sequence ID" value="NZ_JDUS01000007.1"/>
</dbReference>
<feature type="region of interest" description="Disordered" evidence="1">
    <location>
        <begin position="105"/>
        <end position="144"/>
    </location>
</feature>
<sequence>MTIMLIAALVIIAAWAATRSLPAGFDGHKPLPYLIALIRWLWVPALLIAVVSGVSGHWPLTFLALALAADLGYLASPTYRNRQEHGSTNPGATYAARLKMASDGRKASTTLQKSPKAPTTFQKSTPTENPADTEMTFKETEPSHEGLNVMTLNCKYGHADAVAIVRAVAEQNIDILALQEMSITLSHRLEQAGLADHLPYRQLGEAKESDNGGFNGLYSRIEPIRQKASAVDLPAADVPSLTVNAKDGGTITLHSAHPKSPMRGCRQWSQGILALRALVNRQENSGTVETVESAGDPAMQPDVTTDPAEALVNQPSNAAPNDNNTSRPMTGIHGKDCTNRNDAMRIAAGETVIMGDFNSNVDHPSFRALLASGLTDTGLASPHRKVASFCTWLKWPRMELDHILTTSGLEAYDVHAISVPGTDHLGLTGRLTTNASARSR</sequence>
<dbReference type="SUPFAM" id="SSF56219">
    <property type="entry name" value="DNase I-like"/>
    <property type="match status" value="1"/>
</dbReference>
<name>A0A086ZHK2_9BIFI</name>
<protein>
    <submittedName>
        <fullName evidence="4">Metal-dependent hydrolase</fullName>
    </submittedName>
</protein>
<dbReference type="AlphaFoldDB" id="A0A086ZHK2"/>
<dbReference type="OrthoDB" id="2340043at2"/>
<keyword evidence="5" id="KW-1185">Reference proteome</keyword>
<gene>
    <name evidence="4" type="ORF">BBOH_0809</name>
</gene>
<dbReference type="STRING" id="1437606.BBOH_0809"/>
<proteinExistence type="predicted"/>
<evidence type="ECO:0000259" key="3">
    <source>
        <dbReference type="Pfam" id="PF03372"/>
    </source>
</evidence>
<accession>A0A086ZHK2</accession>
<dbReference type="Gene3D" id="3.60.10.10">
    <property type="entry name" value="Endonuclease/exonuclease/phosphatase"/>
    <property type="match status" value="1"/>
</dbReference>
<evidence type="ECO:0000313" key="4">
    <source>
        <dbReference type="EMBL" id="KFI46002.1"/>
    </source>
</evidence>
<feature type="compositionally biased region" description="Polar residues" evidence="1">
    <location>
        <begin position="107"/>
        <end position="130"/>
    </location>
</feature>
<keyword evidence="2" id="KW-0472">Membrane</keyword>
<feature type="compositionally biased region" description="Polar residues" evidence="1">
    <location>
        <begin position="315"/>
        <end position="328"/>
    </location>
</feature>
<feature type="transmembrane region" description="Helical" evidence="2">
    <location>
        <begin position="30"/>
        <end position="51"/>
    </location>
</feature>
<feature type="compositionally biased region" description="Basic and acidic residues" evidence="1">
    <location>
        <begin position="135"/>
        <end position="144"/>
    </location>
</feature>
<dbReference type="Proteomes" id="UP000029096">
    <property type="component" value="Unassembled WGS sequence"/>
</dbReference>
<reference evidence="4 5" key="1">
    <citation type="submission" date="2014-03" db="EMBL/GenBank/DDBJ databases">
        <title>Genomics of Bifidobacteria.</title>
        <authorList>
            <person name="Ventura M."/>
            <person name="Milani C."/>
            <person name="Lugli G.A."/>
        </authorList>
    </citation>
    <scope>NUCLEOTIDE SEQUENCE [LARGE SCALE GENOMIC DNA]</scope>
    <source>
        <strain evidence="4 5">DSM 22767</strain>
    </source>
</reference>
<dbReference type="InterPro" id="IPR005135">
    <property type="entry name" value="Endo/exonuclease/phosphatase"/>
</dbReference>
<dbReference type="eggNOG" id="COG3021">
    <property type="taxonomic scope" value="Bacteria"/>
</dbReference>
<feature type="domain" description="Endonuclease/exonuclease/phosphatase" evidence="3">
    <location>
        <begin position="150"/>
        <end position="424"/>
    </location>
</feature>
<feature type="region of interest" description="Disordered" evidence="1">
    <location>
        <begin position="315"/>
        <end position="337"/>
    </location>
</feature>
<evidence type="ECO:0000313" key="5">
    <source>
        <dbReference type="Proteomes" id="UP000029096"/>
    </source>
</evidence>